<feature type="chain" id="PRO_5038546489" evidence="2">
    <location>
        <begin position="22"/>
        <end position="193"/>
    </location>
</feature>
<dbReference type="eggNOG" id="ENOG502ZGWI">
    <property type="taxonomic scope" value="Bacteria"/>
</dbReference>
<accession>A0A239X015</accession>
<evidence type="ECO:0000313" key="4">
    <source>
        <dbReference type="Proteomes" id="UP000215332"/>
    </source>
</evidence>
<dbReference type="Proteomes" id="UP000215332">
    <property type="component" value="Chromosome 1"/>
</dbReference>
<dbReference type="AlphaFoldDB" id="A0A239X015"/>
<name>A0A239X015_9ACTN</name>
<evidence type="ECO:0000313" key="3">
    <source>
        <dbReference type="EMBL" id="SNV39740.1"/>
    </source>
</evidence>
<feature type="compositionally biased region" description="Polar residues" evidence="1">
    <location>
        <begin position="31"/>
        <end position="48"/>
    </location>
</feature>
<feature type="signal peptide" evidence="2">
    <location>
        <begin position="1"/>
        <end position="21"/>
    </location>
</feature>
<evidence type="ECO:0000256" key="2">
    <source>
        <dbReference type="SAM" id="SignalP"/>
    </source>
</evidence>
<dbReference type="RefSeq" id="WP_231933752.1">
    <property type="nucleotide sequence ID" value="NZ_LT906441.1"/>
</dbReference>
<dbReference type="KEGG" id="cgrn:4412665_01812"/>
<gene>
    <name evidence="3" type="ORF">SAMEA4412665_01812</name>
</gene>
<dbReference type="EMBL" id="LT906441">
    <property type="protein sequence ID" value="SNV39740.1"/>
    <property type="molecule type" value="Genomic_DNA"/>
</dbReference>
<reference evidence="3 4" key="1">
    <citation type="submission" date="2017-06" db="EMBL/GenBank/DDBJ databases">
        <authorList>
            <consortium name="Pathogen Informatics"/>
        </authorList>
    </citation>
    <scope>NUCLEOTIDE SEQUENCE [LARGE SCALE GENOMIC DNA]</scope>
    <source>
        <strain evidence="3 4">NCTC11865</strain>
    </source>
</reference>
<feature type="region of interest" description="Disordered" evidence="1">
    <location>
        <begin position="26"/>
        <end position="68"/>
    </location>
</feature>
<evidence type="ECO:0000256" key="1">
    <source>
        <dbReference type="SAM" id="MobiDB-lite"/>
    </source>
</evidence>
<dbReference type="PROSITE" id="PS51257">
    <property type="entry name" value="PROKAR_LIPOPROTEIN"/>
    <property type="match status" value="1"/>
</dbReference>
<organism evidence="3 4">
    <name type="scientific">Cutibacterium granulosum</name>
    <dbReference type="NCBI Taxonomy" id="33011"/>
    <lineage>
        <taxon>Bacteria</taxon>
        <taxon>Bacillati</taxon>
        <taxon>Actinomycetota</taxon>
        <taxon>Actinomycetes</taxon>
        <taxon>Propionibacteriales</taxon>
        <taxon>Propionibacteriaceae</taxon>
        <taxon>Cutibacterium</taxon>
    </lineage>
</organism>
<proteinExistence type="predicted"/>
<keyword evidence="2" id="KW-0732">Signal</keyword>
<sequence length="193" mass="20361">MTRTRLIVPVVIVATATFGLTACSQHENEEAQPNSSSAAEQLSSQTMPSFLPGHTPQGIPTGSAKEPAMSYQGMPLVAQLDPGVSAKVVVLGPEPPSGDTKAGEESADLTWQVTFSEVTKDIPLSPAQFNIQDGTGAFHTMSPKGDPLPRTIKAGRTTSVKMHAVVPSGDGMVRWAPDGKHVVALWDYIAELD</sequence>
<protein>
    <submittedName>
        <fullName evidence="3">Uncharacterized protein</fullName>
    </submittedName>
</protein>